<dbReference type="AlphaFoldDB" id="A0A382B3W6"/>
<evidence type="ECO:0000256" key="1">
    <source>
        <dbReference type="SAM" id="MobiDB-lite"/>
    </source>
</evidence>
<name>A0A382B3W6_9ZZZZ</name>
<feature type="non-terminal residue" evidence="2">
    <location>
        <position position="22"/>
    </location>
</feature>
<proteinExistence type="predicted"/>
<protein>
    <submittedName>
        <fullName evidence="2">Uncharacterized protein</fullName>
    </submittedName>
</protein>
<gene>
    <name evidence="2" type="ORF">METZ01_LOCUS161374</name>
</gene>
<organism evidence="2">
    <name type="scientific">marine metagenome</name>
    <dbReference type="NCBI Taxonomy" id="408172"/>
    <lineage>
        <taxon>unclassified sequences</taxon>
        <taxon>metagenomes</taxon>
        <taxon>ecological metagenomes</taxon>
    </lineage>
</organism>
<accession>A0A382B3W6</accession>
<dbReference type="EMBL" id="UINC01028109">
    <property type="protein sequence ID" value="SVB08520.1"/>
    <property type="molecule type" value="Genomic_DNA"/>
</dbReference>
<feature type="region of interest" description="Disordered" evidence="1">
    <location>
        <begin position="1"/>
        <end position="22"/>
    </location>
</feature>
<sequence>MARPPNANRETTFLAPGVLAPG</sequence>
<evidence type="ECO:0000313" key="2">
    <source>
        <dbReference type="EMBL" id="SVB08520.1"/>
    </source>
</evidence>
<reference evidence="2" key="1">
    <citation type="submission" date="2018-05" db="EMBL/GenBank/DDBJ databases">
        <authorList>
            <person name="Lanie J.A."/>
            <person name="Ng W.-L."/>
            <person name="Kazmierczak K.M."/>
            <person name="Andrzejewski T.M."/>
            <person name="Davidsen T.M."/>
            <person name="Wayne K.J."/>
            <person name="Tettelin H."/>
            <person name="Glass J.I."/>
            <person name="Rusch D."/>
            <person name="Podicherti R."/>
            <person name="Tsui H.-C.T."/>
            <person name="Winkler M.E."/>
        </authorList>
    </citation>
    <scope>NUCLEOTIDE SEQUENCE</scope>
</reference>